<gene>
    <name evidence="2" type="ORF">GP486_008351</name>
</gene>
<dbReference type="EMBL" id="JAGHQM010003105">
    <property type="protein sequence ID" value="KAH0547907.1"/>
    <property type="molecule type" value="Genomic_DNA"/>
</dbReference>
<dbReference type="AlphaFoldDB" id="A0A9P8L1U3"/>
<feature type="compositionally biased region" description="Basic and acidic residues" evidence="1">
    <location>
        <begin position="58"/>
        <end position="86"/>
    </location>
</feature>
<accession>A0A9P8L1U3</accession>
<evidence type="ECO:0000313" key="3">
    <source>
        <dbReference type="Proteomes" id="UP000750711"/>
    </source>
</evidence>
<protein>
    <submittedName>
        <fullName evidence="2">Uncharacterized protein</fullName>
    </submittedName>
</protein>
<organism evidence="2 3">
    <name type="scientific">Trichoglossum hirsutum</name>
    <dbReference type="NCBI Taxonomy" id="265104"/>
    <lineage>
        <taxon>Eukaryota</taxon>
        <taxon>Fungi</taxon>
        <taxon>Dikarya</taxon>
        <taxon>Ascomycota</taxon>
        <taxon>Pezizomycotina</taxon>
        <taxon>Geoglossomycetes</taxon>
        <taxon>Geoglossales</taxon>
        <taxon>Geoglossaceae</taxon>
        <taxon>Trichoglossum</taxon>
    </lineage>
</organism>
<reference evidence="2" key="1">
    <citation type="submission" date="2021-03" db="EMBL/GenBank/DDBJ databases">
        <title>Comparative genomics and phylogenomic investigation of the class Geoglossomycetes provide insights into ecological specialization and systematics.</title>
        <authorList>
            <person name="Melie T."/>
            <person name="Pirro S."/>
            <person name="Miller A.N."/>
            <person name="Quandt A."/>
        </authorList>
    </citation>
    <scope>NUCLEOTIDE SEQUENCE</scope>
    <source>
        <strain evidence="2">CAQ_001_2017</strain>
    </source>
</reference>
<keyword evidence="3" id="KW-1185">Reference proteome</keyword>
<name>A0A9P8L1U3_9PEZI</name>
<feature type="compositionally biased region" description="Basic and acidic residues" evidence="1">
    <location>
        <begin position="1"/>
        <end position="11"/>
    </location>
</feature>
<evidence type="ECO:0000313" key="2">
    <source>
        <dbReference type="EMBL" id="KAH0547907.1"/>
    </source>
</evidence>
<sequence length="97" mass="10967">MQADLRAKRQVDFYQRTTKKMQEKNTENADMSRRLKDAEMDAKKAADAKGPKEVVLGDGKEEDKRPAAAKTKPETQKPRPAAHDVTDELNEILKMSP</sequence>
<dbReference type="Proteomes" id="UP000750711">
    <property type="component" value="Unassembled WGS sequence"/>
</dbReference>
<comment type="caution">
    <text evidence="2">The sequence shown here is derived from an EMBL/GenBank/DDBJ whole genome shotgun (WGS) entry which is preliminary data.</text>
</comment>
<evidence type="ECO:0000256" key="1">
    <source>
        <dbReference type="SAM" id="MobiDB-lite"/>
    </source>
</evidence>
<feature type="non-terminal residue" evidence="2">
    <location>
        <position position="97"/>
    </location>
</feature>
<feature type="region of interest" description="Disordered" evidence="1">
    <location>
        <begin position="1"/>
        <end position="97"/>
    </location>
</feature>
<proteinExistence type="predicted"/>
<feature type="compositionally biased region" description="Basic and acidic residues" evidence="1">
    <location>
        <begin position="20"/>
        <end position="52"/>
    </location>
</feature>